<evidence type="ECO:0000313" key="2">
    <source>
        <dbReference type="EMBL" id="PWJ20790.1"/>
    </source>
</evidence>
<protein>
    <submittedName>
        <fullName evidence="3">Uncharacterized conserved protein, DUF302 family</fullName>
    </submittedName>
    <submittedName>
        <fullName evidence="2">Uncharacterized protein (DUF302 family)</fullName>
    </submittedName>
</protein>
<dbReference type="OrthoDB" id="9791067at2"/>
<reference evidence="2 4" key="2">
    <citation type="submission" date="2018-03" db="EMBL/GenBank/DDBJ databases">
        <title>Genomic Encyclopedia of Archaeal and Bacterial Type Strains, Phase II (KMG-II): from individual species to whole genera.</title>
        <authorList>
            <person name="Goeker M."/>
        </authorList>
    </citation>
    <scope>NUCLEOTIDE SEQUENCE [LARGE SCALE GENOMIC DNA]</scope>
    <source>
        <strain evidence="2 4">DSM 25227</strain>
    </source>
</reference>
<name>A0A2Y9AA23_9RHOB</name>
<dbReference type="EMBL" id="QGDJ01000002">
    <property type="protein sequence ID" value="PWJ20790.1"/>
    <property type="molecule type" value="Genomic_DNA"/>
</dbReference>
<dbReference type="Pfam" id="PF03625">
    <property type="entry name" value="DUF302"/>
    <property type="match status" value="1"/>
</dbReference>
<dbReference type="CDD" id="cd14797">
    <property type="entry name" value="DUF302"/>
    <property type="match status" value="1"/>
</dbReference>
<dbReference type="InterPro" id="IPR005180">
    <property type="entry name" value="DUF302"/>
</dbReference>
<dbReference type="RefSeq" id="WP_109563174.1">
    <property type="nucleotide sequence ID" value="NZ_QGDJ01000002.1"/>
</dbReference>
<dbReference type="AlphaFoldDB" id="A0A2Y9AA23"/>
<reference evidence="3 5" key="1">
    <citation type="submission" date="2016-10" db="EMBL/GenBank/DDBJ databases">
        <authorList>
            <person name="Cai Z."/>
        </authorList>
    </citation>
    <scope>NUCLEOTIDE SEQUENCE [LARGE SCALE GENOMIC DNA]</scope>
    <source>
        <strain evidence="3 5">DSM 25227</strain>
    </source>
</reference>
<dbReference type="Gene3D" id="3.30.310.70">
    <property type="entry name" value="TT1751-like domain"/>
    <property type="match status" value="1"/>
</dbReference>
<keyword evidence="4" id="KW-1185">Reference proteome</keyword>
<dbReference type="Proteomes" id="UP000251571">
    <property type="component" value="Unassembled WGS sequence"/>
</dbReference>
<evidence type="ECO:0000313" key="4">
    <source>
        <dbReference type="Proteomes" id="UP000245839"/>
    </source>
</evidence>
<organism evidence="3 5">
    <name type="scientific">Jannaschia seohaensis</name>
    <dbReference type="NCBI Taxonomy" id="475081"/>
    <lineage>
        <taxon>Bacteria</taxon>
        <taxon>Pseudomonadati</taxon>
        <taxon>Pseudomonadota</taxon>
        <taxon>Alphaproteobacteria</taxon>
        <taxon>Rhodobacterales</taxon>
        <taxon>Roseobacteraceae</taxon>
        <taxon>Jannaschia</taxon>
    </lineage>
</organism>
<dbReference type="Proteomes" id="UP000245839">
    <property type="component" value="Unassembled WGS sequence"/>
</dbReference>
<dbReference type="InterPro" id="IPR035923">
    <property type="entry name" value="TT1751-like_sf"/>
</dbReference>
<dbReference type="InterPro" id="IPR016796">
    <property type="entry name" value="UCP021774"/>
</dbReference>
<gene>
    <name evidence="2" type="ORF">BCF38_10235</name>
    <name evidence="3" type="ORF">SAMN05421539_10235</name>
</gene>
<dbReference type="SUPFAM" id="SSF103247">
    <property type="entry name" value="TT1751-like"/>
    <property type="match status" value="1"/>
</dbReference>
<dbReference type="PANTHER" id="PTHR38342">
    <property type="entry name" value="SLR5037 PROTEIN"/>
    <property type="match status" value="1"/>
</dbReference>
<accession>A0A2Y9AA23</accession>
<evidence type="ECO:0000313" key="5">
    <source>
        <dbReference type="Proteomes" id="UP000251571"/>
    </source>
</evidence>
<dbReference type="PANTHER" id="PTHR38342:SF1">
    <property type="entry name" value="SLR5037 PROTEIN"/>
    <property type="match status" value="1"/>
</dbReference>
<evidence type="ECO:0000259" key="1">
    <source>
        <dbReference type="Pfam" id="PF03625"/>
    </source>
</evidence>
<dbReference type="EMBL" id="UETC01000002">
    <property type="protein sequence ID" value="SSA41200.1"/>
    <property type="molecule type" value="Genomic_DNA"/>
</dbReference>
<dbReference type="PIRSF" id="PIRSF021774">
    <property type="entry name" value="UCP021774"/>
    <property type="match status" value="1"/>
</dbReference>
<proteinExistence type="predicted"/>
<sequence>MAYTHDRLLADTSIEEADRRVREALTAEGFGVLTEIDVKATMKKKIDADMDGYLILGACNPKMAWEAIGLEPRIGAMLPCNVILRSVEGGTEVSAIDPVASMAAVENPDLHAVAGQVGDMLVRAVDAA</sequence>
<feature type="domain" description="DUF302" evidence="1">
    <location>
        <begin position="36"/>
        <end position="98"/>
    </location>
</feature>
<evidence type="ECO:0000313" key="3">
    <source>
        <dbReference type="EMBL" id="SSA41200.1"/>
    </source>
</evidence>